<protein>
    <recommendedName>
        <fullName evidence="8">Protein tyrosine phosphatase</fullName>
    </recommendedName>
</protein>
<organism evidence="6 7">
    <name type="scientific">Ridgeia piscesae</name>
    <name type="common">Tubeworm</name>
    <dbReference type="NCBI Taxonomy" id="27915"/>
    <lineage>
        <taxon>Eukaryota</taxon>
        <taxon>Metazoa</taxon>
        <taxon>Spiralia</taxon>
        <taxon>Lophotrochozoa</taxon>
        <taxon>Annelida</taxon>
        <taxon>Polychaeta</taxon>
        <taxon>Sedentaria</taxon>
        <taxon>Canalipalpata</taxon>
        <taxon>Sabellida</taxon>
        <taxon>Siboglinidae</taxon>
        <taxon>Ridgeia</taxon>
    </lineage>
</organism>
<dbReference type="Gene3D" id="3.90.190.10">
    <property type="entry name" value="Protein tyrosine phosphatase superfamily"/>
    <property type="match status" value="1"/>
</dbReference>
<feature type="domain" description="Tyrosine-protein phosphatase" evidence="4">
    <location>
        <begin position="1"/>
        <end position="170"/>
    </location>
</feature>
<evidence type="ECO:0000259" key="5">
    <source>
        <dbReference type="PROSITE" id="PS50056"/>
    </source>
</evidence>
<evidence type="ECO:0000256" key="3">
    <source>
        <dbReference type="ARBA" id="ARBA00023180"/>
    </source>
</evidence>
<dbReference type="SMART" id="SM00194">
    <property type="entry name" value="PTPc"/>
    <property type="match status" value="1"/>
</dbReference>
<comment type="caution">
    <text evidence="6">The sequence shown here is derived from an EMBL/GenBank/DDBJ whole genome shotgun (WGS) entry which is preliminary data.</text>
</comment>
<dbReference type="InterPro" id="IPR003595">
    <property type="entry name" value="Tyr_Pase_cat"/>
</dbReference>
<dbReference type="PRINTS" id="PR00700">
    <property type="entry name" value="PRTYPHPHTASE"/>
</dbReference>
<keyword evidence="3" id="KW-0325">Glycoprotein</keyword>
<dbReference type="EMBL" id="JAODUO010001488">
    <property type="protein sequence ID" value="KAK2162995.1"/>
    <property type="molecule type" value="Genomic_DNA"/>
</dbReference>
<dbReference type="SMART" id="SM00404">
    <property type="entry name" value="PTPc_motif"/>
    <property type="match status" value="1"/>
</dbReference>
<dbReference type="GO" id="GO:0016020">
    <property type="term" value="C:membrane"/>
    <property type="evidence" value="ECO:0007669"/>
    <property type="project" value="UniProtKB-SubCell"/>
</dbReference>
<keyword evidence="2" id="KW-0472">Membrane</keyword>
<dbReference type="InterPro" id="IPR050713">
    <property type="entry name" value="RTP_Phos/Ushers"/>
</dbReference>
<dbReference type="InterPro" id="IPR000242">
    <property type="entry name" value="PTP_cat"/>
</dbReference>
<keyword evidence="1" id="KW-0812">Transmembrane</keyword>
<dbReference type="PROSITE" id="PS50055">
    <property type="entry name" value="TYR_PHOSPHATASE_PTP"/>
    <property type="match status" value="1"/>
</dbReference>
<keyword evidence="7" id="KW-1185">Reference proteome</keyword>
<name>A0AAD9K278_RIDPI</name>
<evidence type="ECO:0000256" key="1">
    <source>
        <dbReference type="ARBA" id="ARBA00022692"/>
    </source>
</evidence>
<evidence type="ECO:0000259" key="4">
    <source>
        <dbReference type="PROSITE" id="PS50055"/>
    </source>
</evidence>
<dbReference type="InterPro" id="IPR000387">
    <property type="entry name" value="Tyr_Pase_dom"/>
</dbReference>
<evidence type="ECO:0000256" key="2">
    <source>
        <dbReference type="ARBA" id="ARBA00022989"/>
    </source>
</evidence>
<evidence type="ECO:0008006" key="8">
    <source>
        <dbReference type="Google" id="ProtNLM"/>
    </source>
</evidence>
<dbReference type="InterPro" id="IPR029021">
    <property type="entry name" value="Prot-tyrosine_phosphatase-like"/>
</dbReference>
<keyword evidence="2" id="KW-1133">Transmembrane helix</keyword>
<evidence type="ECO:0000313" key="7">
    <source>
        <dbReference type="Proteomes" id="UP001209878"/>
    </source>
</evidence>
<dbReference type="Proteomes" id="UP001209878">
    <property type="component" value="Unassembled WGS sequence"/>
</dbReference>
<dbReference type="PROSITE" id="PS50056">
    <property type="entry name" value="TYR_PHOSPHATASE_2"/>
    <property type="match status" value="1"/>
</dbReference>
<dbReference type="Pfam" id="PF00102">
    <property type="entry name" value="Y_phosphatase"/>
    <property type="match status" value="1"/>
</dbReference>
<accession>A0AAD9K278</accession>
<sequence length="180" mass="20891">MIWEHNARAIVMLTKCVDNGKDMCDHYWPKNTEPMYYGYLKVQVISETKSGDWIVSKFMLTMGRQGRALTHFQYTTWPAWGVPDNPQKLIRFVRLVRSNLNNEDGPIVIHCSSGVDQTGTFVALDRLMQHIENHGWVDVYGTVSEMRQYRCNMVQTEANYRCIHHCLLNVLQSGNLIHTN</sequence>
<gene>
    <name evidence="6" type="ORF">NP493_1493g00006</name>
</gene>
<reference evidence="6" key="1">
    <citation type="journal article" date="2023" name="Mol. Biol. Evol.">
        <title>Third-Generation Sequencing Reveals the Adaptive Role of the Epigenome in Three Deep-Sea Polychaetes.</title>
        <authorList>
            <person name="Perez M."/>
            <person name="Aroh O."/>
            <person name="Sun Y."/>
            <person name="Lan Y."/>
            <person name="Juniper S.K."/>
            <person name="Young C.R."/>
            <person name="Angers B."/>
            <person name="Qian P.Y."/>
        </authorList>
    </citation>
    <scope>NUCLEOTIDE SEQUENCE</scope>
    <source>
        <strain evidence="6">R07B-5</strain>
    </source>
</reference>
<dbReference type="AlphaFoldDB" id="A0AAD9K278"/>
<feature type="domain" description="Tyrosine specific protein phosphatases" evidence="5">
    <location>
        <begin position="87"/>
        <end position="161"/>
    </location>
</feature>
<dbReference type="GO" id="GO:0004725">
    <property type="term" value="F:protein tyrosine phosphatase activity"/>
    <property type="evidence" value="ECO:0007669"/>
    <property type="project" value="InterPro"/>
</dbReference>
<proteinExistence type="predicted"/>
<dbReference type="SUPFAM" id="SSF52799">
    <property type="entry name" value="(Phosphotyrosine protein) phosphatases II"/>
    <property type="match status" value="1"/>
</dbReference>
<dbReference type="PANTHER" id="PTHR46957">
    <property type="entry name" value="CYTOKINE RECEPTOR"/>
    <property type="match status" value="1"/>
</dbReference>
<evidence type="ECO:0000313" key="6">
    <source>
        <dbReference type="EMBL" id="KAK2162995.1"/>
    </source>
</evidence>
<dbReference type="PANTHER" id="PTHR46957:SF3">
    <property type="entry name" value="CYTOKINE RECEPTOR"/>
    <property type="match status" value="1"/>
</dbReference>